<gene>
    <name evidence="2" type="ORF">S01H1_10175</name>
</gene>
<evidence type="ECO:0000256" key="1">
    <source>
        <dbReference type="SAM" id="MobiDB-lite"/>
    </source>
</evidence>
<reference evidence="2" key="1">
    <citation type="journal article" date="2014" name="Front. Microbiol.">
        <title>High frequency of phylogenetically diverse reductive dehalogenase-homologous genes in deep subseafloor sedimentary metagenomes.</title>
        <authorList>
            <person name="Kawai M."/>
            <person name="Futagami T."/>
            <person name="Toyoda A."/>
            <person name="Takaki Y."/>
            <person name="Nishi S."/>
            <person name="Hori S."/>
            <person name="Arai W."/>
            <person name="Tsubouchi T."/>
            <person name="Morono Y."/>
            <person name="Uchiyama I."/>
            <person name="Ito T."/>
            <person name="Fujiyama A."/>
            <person name="Inagaki F."/>
            <person name="Takami H."/>
        </authorList>
    </citation>
    <scope>NUCLEOTIDE SEQUENCE</scope>
    <source>
        <strain evidence="2">Expedition CK06-06</strain>
    </source>
</reference>
<evidence type="ECO:0000313" key="2">
    <source>
        <dbReference type="EMBL" id="GAF69662.1"/>
    </source>
</evidence>
<dbReference type="EMBL" id="BARS01005198">
    <property type="protein sequence ID" value="GAF69662.1"/>
    <property type="molecule type" value="Genomic_DNA"/>
</dbReference>
<feature type="region of interest" description="Disordered" evidence="1">
    <location>
        <begin position="73"/>
        <end position="94"/>
    </location>
</feature>
<organism evidence="2">
    <name type="scientific">marine sediment metagenome</name>
    <dbReference type="NCBI Taxonomy" id="412755"/>
    <lineage>
        <taxon>unclassified sequences</taxon>
        <taxon>metagenomes</taxon>
        <taxon>ecological metagenomes</taxon>
    </lineage>
</organism>
<accession>X0S130</accession>
<dbReference type="AlphaFoldDB" id="X0S130"/>
<comment type="caution">
    <text evidence="2">The sequence shown here is derived from an EMBL/GenBank/DDBJ whole genome shotgun (WGS) entry which is preliminary data.</text>
</comment>
<proteinExistence type="predicted"/>
<name>X0S130_9ZZZZ</name>
<protein>
    <submittedName>
        <fullName evidence="2">Uncharacterized protein</fullName>
    </submittedName>
</protein>
<feature type="compositionally biased region" description="Basic and acidic residues" evidence="1">
    <location>
        <begin position="79"/>
        <end position="88"/>
    </location>
</feature>
<sequence>MFVHFFVNNQEQYLNTRDLRQALELRDQMLIEATQDRTLRTMRETVRKEHAKKLRKAAKKAPRTNVTTVIQEEPEREEIEEKREEDRTPTILFF</sequence>